<dbReference type="InterPro" id="IPR006295">
    <property type="entry name" value="DNA_primase_DnaG"/>
</dbReference>
<dbReference type="Proteomes" id="UP000503336">
    <property type="component" value="Chromosome"/>
</dbReference>
<accession>A0A7L5C191</accession>
<evidence type="ECO:0000256" key="8">
    <source>
        <dbReference type="ARBA" id="ARBA00022833"/>
    </source>
</evidence>
<dbReference type="EC" id="2.7.7.101" evidence="12"/>
<keyword evidence="1 12" id="KW-0240">DNA-directed RNA polymerase</keyword>
<dbReference type="InterPro" id="IPR030846">
    <property type="entry name" value="DnaG_bac"/>
</dbReference>
<comment type="subunit">
    <text evidence="12">Monomer. Interacts with DnaB.</text>
</comment>
<dbReference type="Gene3D" id="3.90.980.10">
    <property type="entry name" value="DNA primase, catalytic core, N-terminal domain"/>
    <property type="match status" value="1"/>
</dbReference>
<evidence type="ECO:0000313" key="17">
    <source>
        <dbReference type="Proteomes" id="UP000503336"/>
    </source>
</evidence>
<keyword evidence="4 12" id="KW-0548">Nucleotidyltransferase</keyword>
<reference evidence="16 17" key="1">
    <citation type="submission" date="2020-02" db="EMBL/GenBank/DDBJ databases">
        <title>complete genome sequence of Rhodobacteraceae bacterium.</title>
        <authorList>
            <person name="Park J."/>
            <person name="Kim Y.-S."/>
            <person name="Kim K.-H."/>
        </authorList>
    </citation>
    <scope>NUCLEOTIDE SEQUENCE [LARGE SCALE GENOMIC DNA]</scope>
    <source>
        <strain evidence="16 17">RR4-56</strain>
    </source>
</reference>
<dbReference type="GO" id="GO:0003899">
    <property type="term" value="F:DNA-directed RNA polymerase activity"/>
    <property type="evidence" value="ECO:0007669"/>
    <property type="project" value="UniProtKB-UniRule"/>
</dbReference>
<feature type="domain" description="Toprim" evidence="15">
    <location>
        <begin position="262"/>
        <end position="344"/>
    </location>
</feature>
<dbReference type="SUPFAM" id="SSF56731">
    <property type="entry name" value="DNA primase core"/>
    <property type="match status" value="1"/>
</dbReference>
<dbReference type="Gene3D" id="3.40.1360.10">
    <property type="match status" value="1"/>
</dbReference>
<dbReference type="Pfam" id="PF08275">
    <property type="entry name" value="DNAG_N"/>
    <property type="match status" value="1"/>
</dbReference>
<dbReference type="GO" id="GO:1990077">
    <property type="term" value="C:primosome complex"/>
    <property type="evidence" value="ECO:0007669"/>
    <property type="project" value="UniProtKB-KW"/>
</dbReference>
<dbReference type="InterPro" id="IPR037068">
    <property type="entry name" value="DNA_primase_core_N_sf"/>
</dbReference>
<dbReference type="InterPro" id="IPR013264">
    <property type="entry name" value="DNAG_N"/>
</dbReference>
<dbReference type="NCBIfam" id="TIGR01391">
    <property type="entry name" value="dnaG"/>
    <property type="match status" value="1"/>
</dbReference>
<dbReference type="InterPro" id="IPR034151">
    <property type="entry name" value="TOPRIM_DnaG_bac"/>
</dbReference>
<evidence type="ECO:0000259" key="15">
    <source>
        <dbReference type="PROSITE" id="PS50880"/>
    </source>
</evidence>
<dbReference type="PANTHER" id="PTHR30313:SF2">
    <property type="entry name" value="DNA PRIMASE"/>
    <property type="match status" value="1"/>
</dbReference>
<dbReference type="SUPFAM" id="SSF57783">
    <property type="entry name" value="Zinc beta-ribbon"/>
    <property type="match status" value="1"/>
</dbReference>
<dbReference type="Pfam" id="PF01807">
    <property type="entry name" value="Zn_ribbon_DnaG"/>
    <property type="match status" value="1"/>
</dbReference>
<dbReference type="PROSITE" id="PS50880">
    <property type="entry name" value="TOPRIM"/>
    <property type="match status" value="1"/>
</dbReference>
<dbReference type="InterPro" id="IPR002694">
    <property type="entry name" value="Znf_CHC2"/>
</dbReference>
<keyword evidence="9" id="KW-0460">Magnesium</keyword>
<dbReference type="HAMAP" id="MF_00974">
    <property type="entry name" value="DNA_primase_DnaG"/>
    <property type="match status" value="1"/>
</dbReference>
<evidence type="ECO:0000256" key="6">
    <source>
        <dbReference type="ARBA" id="ARBA00022723"/>
    </source>
</evidence>
<dbReference type="RefSeq" id="WP_165098438.1">
    <property type="nucleotide sequence ID" value="NZ_CP049056.1"/>
</dbReference>
<evidence type="ECO:0000256" key="10">
    <source>
        <dbReference type="ARBA" id="ARBA00023125"/>
    </source>
</evidence>
<organism evidence="16 17">
    <name type="scientific">Pikeienuella piscinae</name>
    <dbReference type="NCBI Taxonomy" id="2748098"/>
    <lineage>
        <taxon>Bacteria</taxon>
        <taxon>Pseudomonadati</taxon>
        <taxon>Pseudomonadota</taxon>
        <taxon>Alphaproteobacteria</taxon>
        <taxon>Rhodobacterales</taxon>
        <taxon>Paracoccaceae</taxon>
        <taxon>Pikeienuella</taxon>
    </lineage>
</organism>
<dbReference type="KEGG" id="hdh:G5B40_10905"/>
<dbReference type="Gene3D" id="3.90.580.10">
    <property type="entry name" value="Zinc finger, CHC2-type domain"/>
    <property type="match status" value="1"/>
</dbReference>
<keyword evidence="2 12" id="KW-0639">Primosome</keyword>
<dbReference type="InterPro" id="IPR006171">
    <property type="entry name" value="TOPRIM_dom"/>
</dbReference>
<keyword evidence="8 12" id="KW-0862">Zinc</keyword>
<dbReference type="FunFam" id="3.90.980.10:FF:000001">
    <property type="entry name" value="DNA primase"/>
    <property type="match status" value="1"/>
</dbReference>
<gene>
    <name evidence="12" type="primary">dnaG</name>
    <name evidence="16" type="ORF">G5B40_10905</name>
</gene>
<comment type="function">
    <text evidence="12 13">RNA polymerase that catalyzes the synthesis of short RNA molecules used as primers for DNA polymerase during DNA replication.</text>
</comment>
<keyword evidence="6 12" id="KW-0479">Metal-binding</keyword>
<dbReference type="FunFam" id="3.40.1360.10:FF:000002">
    <property type="entry name" value="DNA primase"/>
    <property type="match status" value="1"/>
</dbReference>
<evidence type="ECO:0000256" key="7">
    <source>
        <dbReference type="ARBA" id="ARBA00022771"/>
    </source>
</evidence>
<dbReference type="GO" id="GO:0003677">
    <property type="term" value="F:DNA binding"/>
    <property type="evidence" value="ECO:0007669"/>
    <property type="project" value="UniProtKB-KW"/>
</dbReference>
<evidence type="ECO:0000313" key="16">
    <source>
        <dbReference type="EMBL" id="QIE55914.1"/>
    </source>
</evidence>
<evidence type="ECO:0000256" key="2">
    <source>
        <dbReference type="ARBA" id="ARBA00022515"/>
    </source>
</evidence>
<feature type="zinc finger region" description="CHC2-type" evidence="12 14">
    <location>
        <begin position="43"/>
        <end position="67"/>
    </location>
</feature>
<protein>
    <recommendedName>
        <fullName evidence="12 13">DNA primase</fullName>
        <ecNumber evidence="12">2.7.7.101</ecNumber>
    </recommendedName>
</protein>
<dbReference type="InterPro" id="IPR036977">
    <property type="entry name" value="DNA_primase_Znf_CHC2"/>
</dbReference>
<dbReference type="PANTHER" id="PTHR30313">
    <property type="entry name" value="DNA PRIMASE"/>
    <property type="match status" value="1"/>
</dbReference>
<sequence length="657" mass="72745">MSLPPGFLDEIRARVSLAGVIGRKLSWDQKKTNAAKGDYWACCPFHQEKTSSFHVDDRKGFYYCFGCHAKGDAFTFLKDAENMGFMEAVETLARDAGLEMPERDPREAARHDRRASLVEVMELAAAFFRLQLRAGRGQEARDYIRRRGLAEATVERFEIGFAPDTRNALRNHLEGKGVTLKAMDEAGLVIVPEDGGAPYDRFRGRVMFPIRDTRGRCIAFGGRALSADARAKYLNSPETALFDKGRTLFNHGPARSAAAKRGALVVAEGYMDVIALAEAGIDHAVAPLGTAITEDQLRLMWRIADEPVIALDGDRAGLKAAERLIDLALPLLEPGRSLRFALMPEGRDPDDLIRAEGPAAMKAALDRALPMVELLWRREVEGAVLDSPERWAALDKRLHTALATITDQNLRKHYHLALKERRKKLILSSQGTRKDAKPFWREQTLGARAPSFRTAPPTPEVKSSALVRATGREGEARGREAVLLLTLISHPALAERRIEALEDIEFLCSDLETLRRALISACEGHNAAEDSSAWLEMIEREIGESPLGRLMAIPQARETGFAAEDAGEDVAEHGFEETLARHRAVLALAREIAEAEIEMTQGAGEDLDRRLETVSLRHFREAAPALPESDDDESHLAARLARASESKIWIKPKGRRG</sequence>
<dbReference type="InterPro" id="IPR050219">
    <property type="entry name" value="DnaG_primase"/>
</dbReference>
<comment type="cofactor">
    <cofactor evidence="12 13 14">
        <name>Zn(2+)</name>
        <dbReference type="ChEBI" id="CHEBI:29105"/>
    </cofactor>
    <text evidence="12 13 14">Binds 1 zinc ion per monomer.</text>
</comment>
<dbReference type="GO" id="GO:0006269">
    <property type="term" value="P:DNA replication, synthesis of primer"/>
    <property type="evidence" value="ECO:0007669"/>
    <property type="project" value="UniProtKB-UniRule"/>
</dbReference>
<comment type="catalytic activity">
    <reaction evidence="12">
        <text>ssDNA + n NTP = ssDNA/pppN(pN)n-1 hybrid + (n-1) diphosphate.</text>
        <dbReference type="EC" id="2.7.7.101"/>
    </reaction>
</comment>
<evidence type="ECO:0000256" key="5">
    <source>
        <dbReference type="ARBA" id="ARBA00022705"/>
    </source>
</evidence>
<dbReference type="AlphaFoldDB" id="A0A7L5C191"/>
<dbReference type="SMART" id="SM00400">
    <property type="entry name" value="ZnF_CHCC"/>
    <property type="match status" value="1"/>
</dbReference>
<evidence type="ECO:0000256" key="9">
    <source>
        <dbReference type="ARBA" id="ARBA00022842"/>
    </source>
</evidence>
<keyword evidence="3 12" id="KW-0808">Transferase</keyword>
<proteinExistence type="inferred from homology"/>
<evidence type="ECO:0000256" key="1">
    <source>
        <dbReference type="ARBA" id="ARBA00022478"/>
    </source>
</evidence>
<evidence type="ECO:0000256" key="13">
    <source>
        <dbReference type="PIRNR" id="PIRNR002811"/>
    </source>
</evidence>
<comment type="domain">
    <text evidence="12">Contains an N-terminal zinc-binding domain, a central core domain that contains the primase activity, and a C-terminal DnaB-binding domain.</text>
</comment>
<name>A0A7L5C191_9RHOB</name>
<keyword evidence="7 12" id="KW-0863">Zinc-finger</keyword>
<evidence type="ECO:0000256" key="14">
    <source>
        <dbReference type="PIRSR" id="PIRSR002811-1"/>
    </source>
</evidence>
<dbReference type="GO" id="GO:0008270">
    <property type="term" value="F:zinc ion binding"/>
    <property type="evidence" value="ECO:0007669"/>
    <property type="project" value="UniProtKB-UniRule"/>
</dbReference>
<comment type="similarity">
    <text evidence="12 13">Belongs to the DnaG primase family.</text>
</comment>
<keyword evidence="17" id="KW-1185">Reference proteome</keyword>
<keyword evidence="5 12" id="KW-0235">DNA replication</keyword>
<evidence type="ECO:0000256" key="4">
    <source>
        <dbReference type="ARBA" id="ARBA00022695"/>
    </source>
</evidence>
<dbReference type="PIRSF" id="PIRSF002811">
    <property type="entry name" value="DnaG"/>
    <property type="match status" value="1"/>
</dbReference>
<dbReference type="SMART" id="SM00493">
    <property type="entry name" value="TOPRIM"/>
    <property type="match status" value="1"/>
</dbReference>
<evidence type="ECO:0000256" key="12">
    <source>
        <dbReference type="HAMAP-Rule" id="MF_00974"/>
    </source>
</evidence>
<dbReference type="GO" id="GO:0005737">
    <property type="term" value="C:cytoplasm"/>
    <property type="evidence" value="ECO:0007669"/>
    <property type="project" value="TreeGrafter"/>
</dbReference>
<dbReference type="Pfam" id="PF13662">
    <property type="entry name" value="Toprim_4"/>
    <property type="match status" value="1"/>
</dbReference>
<dbReference type="CDD" id="cd03364">
    <property type="entry name" value="TOPRIM_DnaG_primases"/>
    <property type="match status" value="1"/>
</dbReference>
<keyword evidence="11 12" id="KW-0804">Transcription</keyword>
<keyword evidence="10 12" id="KW-0238">DNA-binding</keyword>
<dbReference type="GO" id="GO:0000428">
    <property type="term" value="C:DNA-directed RNA polymerase complex"/>
    <property type="evidence" value="ECO:0007669"/>
    <property type="project" value="UniProtKB-KW"/>
</dbReference>
<dbReference type="EMBL" id="CP049056">
    <property type="protein sequence ID" value="QIE55914.1"/>
    <property type="molecule type" value="Genomic_DNA"/>
</dbReference>
<evidence type="ECO:0000256" key="11">
    <source>
        <dbReference type="ARBA" id="ARBA00023163"/>
    </source>
</evidence>
<evidence type="ECO:0000256" key="3">
    <source>
        <dbReference type="ARBA" id="ARBA00022679"/>
    </source>
</evidence>